<dbReference type="PANTHER" id="PTHR43503">
    <property type="entry name" value="MCG48959-RELATED"/>
    <property type="match status" value="1"/>
</dbReference>
<proteinExistence type="predicted"/>
<name>A0A9E7JLD7_9LILI</name>
<dbReference type="SUPFAM" id="SSF52833">
    <property type="entry name" value="Thioredoxin-like"/>
    <property type="match status" value="1"/>
</dbReference>
<dbReference type="EC" id="1.11.1.24" evidence="1"/>
<dbReference type="GO" id="GO:0005739">
    <property type="term" value="C:mitochondrion"/>
    <property type="evidence" value="ECO:0007669"/>
    <property type="project" value="TreeGrafter"/>
</dbReference>
<feature type="domain" description="Peroxiredoxin C-terminal" evidence="4">
    <location>
        <begin position="83"/>
        <end position="116"/>
    </location>
</feature>
<dbReference type="GO" id="GO:0045454">
    <property type="term" value="P:cell redox homeostasis"/>
    <property type="evidence" value="ECO:0007669"/>
    <property type="project" value="TreeGrafter"/>
</dbReference>
<evidence type="ECO:0000256" key="1">
    <source>
        <dbReference type="ARBA" id="ARBA00013017"/>
    </source>
</evidence>
<evidence type="ECO:0000259" key="4">
    <source>
        <dbReference type="Pfam" id="PF10417"/>
    </source>
</evidence>
<organism evidence="5 6">
    <name type="scientific">Musa troglodytarum</name>
    <name type="common">fe'i banana</name>
    <dbReference type="NCBI Taxonomy" id="320322"/>
    <lineage>
        <taxon>Eukaryota</taxon>
        <taxon>Viridiplantae</taxon>
        <taxon>Streptophyta</taxon>
        <taxon>Embryophyta</taxon>
        <taxon>Tracheophyta</taxon>
        <taxon>Spermatophyta</taxon>
        <taxon>Magnoliopsida</taxon>
        <taxon>Liliopsida</taxon>
        <taxon>Zingiberales</taxon>
        <taxon>Musaceae</taxon>
        <taxon>Musa</taxon>
    </lineage>
</organism>
<keyword evidence="2" id="KW-0560">Oxidoreductase</keyword>
<dbReference type="Proteomes" id="UP001055439">
    <property type="component" value="Chromosome 2"/>
</dbReference>
<dbReference type="Gene3D" id="3.30.1020.10">
    <property type="entry name" value="Antioxidant, Horf6, Chain A, domain2"/>
    <property type="match status" value="1"/>
</dbReference>
<dbReference type="OrthoDB" id="2996783at2759"/>
<dbReference type="FunFam" id="3.30.1020.10:FF:000001">
    <property type="entry name" value="1-Cys peroxiredoxin"/>
    <property type="match status" value="1"/>
</dbReference>
<evidence type="ECO:0000313" key="6">
    <source>
        <dbReference type="Proteomes" id="UP001055439"/>
    </source>
</evidence>
<comment type="catalytic activity">
    <reaction evidence="3">
        <text>a hydroperoxide + [thioredoxin]-dithiol = an alcohol + [thioredoxin]-disulfide + H2O</text>
        <dbReference type="Rhea" id="RHEA:62620"/>
        <dbReference type="Rhea" id="RHEA-COMP:10698"/>
        <dbReference type="Rhea" id="RHEA-COMP:10700"/>
        <dbReference type="ChEBI" id="CHEBI:15377"/>
        <dbReference type="ChEBI" id="CHEBI:29950"/>
        <dbReference type="ChEBI" id="CHEBI:30879"/>
        <dbReference type="ChEBI" id="CHEBI:35924"/>
        <dbReference type="ChEBI" id="CHEBI:50058"/>
        <dbReference type="EC" id="1.11.1.24"/>
    </reaction>
</comment>
<dbReference type="GO" id="GO:0005829">
    <property type="term" value="C:cytosol"/>
    <property type="evidence" value="ECO:0007669"/>
    <property type="project" value="TreeGrafter"/>
</dbReference>
<dbReference type="EMBL" id="CP097504">
    <property type="protein sequence ID" value="URD85442.1"/>
    <property type="molecule type" value="Genomic_DNA"/>
</dbReference>
<evidence type="ECO:0000313" key="5">
    <source>
        <dbReference type="EMBL" id="URD85442.1"/>
    </source>
</evidence>
<dbReference type="GO" id="GO:0140824">
    <property type="term" value="F:thioredoxin-dependent peroxiredoxin activity"/>
    <property type="evidence" value="ECO:0007669"/>
    <property type="project" value="UniProtKB-EC"/>
</dbReference>
<gene>
    <name evidence="5" type="ORF">MUK42_33060</name>
</gene>
<dbReference type="InterPro" id="IPR036249">
    <property type="entry name" value="Thioredoxin-like_sf"/>
</dbReference>
<accession>A0A9E7JLD7</accession>
<dbReference type="PANTHER" id="PTHR43503:SF4">
    <property type="entry name" value="PEROXIREDOXIN-6"/>
    <property type="match status" value="1"/>
</dbReference>
<dbReference type="InterPro" id="IPR019479">
    <property type="entry name" value="Peroxiredoxin_C"/>
</dbReference>
<dbReference type="InterPro" id="IPR024706">
    <property type="entry name" value="Peroxiredoxin_AhpC-typ"/>
</dbReference>
<keyword evidence="6" id="KW-1185">Reference proteome</keyword>
<dbReference type="Pfam" id="PF10417">
    <property type="entry name" value="1-cysPrx_C"/>
    <property type="match status" value="1"/>
</dbReference>
<reference evidence="5" key="1">
    <citation type="submission" date="2022-05" db="EMBL/GenBank/DDBJ databases">
        <title>The Musa troglodytarum L. genome provides insights into the mechanism of non-climacteric behaviour and enrichment of carotenoids.</title>
        <authorList>
            <person name="Wang J."/>
        </authorList>
    </citation>
    <scope>NUCLEOTIDE SEQUENCE</scope>
    <source>
        <tissue evidence="5">Leaf</tissue>
    </source>
</reference>
<dbReference type="AlphaFoldDB" id="A0A9E7JLD7"/>
<dbReference type="Gene3D" id="3.40.30.10">
    <property type="entry name" value="Glutaredoxin"/>
    <property type="match status" value="1"/>
</dbReference>
<protein>
    <recommendedName>
        <fullName evidence="1">thioredoxin-dependent peroxiredoxin</fullName>
        <ecNumber evidence="1">1.11.1.24</ecNumber>
    </recommendedName>
</protein>
<dbReference type="PIRSF" id="PIRSF000239">
    <property type="entry name" value="AHPC"/>
    <property type="match status" value="1"/>
</dbReference>
<evidence type="ECO:0000256" key="2">
    <source>
        <dbReference type="ARBA" id="ARBA00023002"/>
    </source>
</evidence>
<sequence length="139" mass="15695">MDQRRRGLRVWMQGEIPMVADHNREVIRQLNMVDLNQKDADGVELPSRSLHVIGPDKTIKLSFLYPAATGRNVDEVARAVEFLQKTANFKVATPVNWKPGEPVVISPSVSSEEAKVMFSQGYNTVDLPSKQQYLRFANL</sequence>
<evidence type="ECO:0000256" key="3">
    <source>
        <dbReference type="ARBA" id="ARBA00049091"/>
    </source>
</evidence>